<keyword evidence="3" id="KW-0378">Hydrolase</keyword>
<evidence type="ECO:0000313" key="5">
    <source>
        <dbReference type="EMBL" id="KAK9221856.1"/>
    </source>
</evidence>
<evidence type="ECO:0000256" key="2">
    <source>
        <dbReference type="ARBA" id="ARBA00022670"/>
    </source>
</evidence>
<dbReference type="Gene3D" id="3.40.395.10">
    <property type="entry name" value="Adenoviral Proteinase, Chain A"/>
    <property type="match status" value="1"/>
</dbReference>
<comment type="similarity">
    <text evidence="1">Belongs to the peptidase C48 family.</text>
</comment>
<keyword evidence="2" id="KW-0645">Protease</keyword>
<gene>
    <name evidence="5" type="ORF">WN944_010286</name>
</gene>
<dbReference type="AlphaFoldDB" id="A0AAP0MTU4"/>
<feature type="domain" description="Ubiquitin-like protease family profile" evidence="4">
    <location>
        <begin position="1"/>
        <end position="237"/>
    </location>
</feature>
<dbReference type="InterPro" id="IPR038765">
    <property type="entry name" value="Papain-like_cys_pep_sf"/>
</dbReference>
<proteinExistence type="inferred from homology"/>
<evidence type="ECO:0000313" key="6">
    <source>
        <dbReference type="Proteomes" id="UP001428341"/>
    </source>
</evidence>
<dbReference type="PROSITE" id="PS50600">
    <property type="entry name" value="ULP_PROTEASE"/>
    <property type="match status" value="1"/>
</dbReference>
<sequence>MEEVMNEVTGECSGDGSWDGFGYCSLDNPLYCSDEWPVDSAEDGPVDYSQEGAEDMRSQVPLIYEKVNSISAWVDRISFKVDSFASRVDSNSYRLKCLSQMTYGYWAWMVLSENTDMSKVGRGSEFRQCYMDNLRHYVKIFIPIKHGHSYWYVLVVDLRCCCAEIWDPFASMSNENDLQMDANCMLRALDILLKDELRIVYGGEYKFEKFVVSVRQQLPRNLKVYDCGLYIIRYIEN</sequence>
<name>A0AAP0MTU4_9ROSI</name>
<dbReference type="GO" id="GO:0008234">
    <property type="term" value="F:cysteine-type peptidase activity"/>
    <property type="evidence" value="ECO:0007669"/>
    <property type="project" value="InterPro"/>
</dbReference>
<evidence type="ECO:0000256" key="3">
    <source>
        <dbReference type="ARBA" id="ARBA00022801"/>
    </source>
</evidence>
<organism evidence="5 6">
    <name type="scientific">Citrus x changshan-huyou</name>
    <dbReference type="NCBI Taxonomy" id="2935761"/>
    <lineage>
        <taxon>Eukaryota</taxon>
        <taxon>Viridiplantae</taxon>
        <taxon>Streptophyta</taxon>
        <taxon>Embryophyta</taxon>
        <taxon>Tracheophyta</taxon>
        <taxon>Spermatophyta</taxon>
        <taxon>Magnoliopsida</taxon>
        <taxon>eudicotyledons</taxon>
        <taxon>Gunneridae</taxon>
        <taxon>Pentapetalae</taxon>
        <taxon>rosids</taxon>
        <taxon>malvids</taxon>
        <taxon>Sapindales</taxon>
        <taxon>Rutaceae</taxon>
        <taxon>Aurantioideae</taxon>
        <taxon>Citrus</taxon>
    </lineage>
</organism>
<dbReference type="GO" id="GO:0006508">
    <property type="term" value="P:proteolysis"/>
    <property type="evidence" value="ECO:0007669"/>
    <property type="project" value="UniProtKB-KW"/>
</dbReference>
<evidence type="ECO:0000256" key="1">
    <source>
        <dbReference type="ARBA" id="ARBA00005234"/>
    </source>
</evidence>
<dbReference type="EMBL" id="JBCGBO010000002">
    <property type="protein sequence ID" value="KAK9221856.1"/>
    <property type="molecule type" value="Genomic_DNA"/>
</dbReference>
<reference evidence="5 6" key="1">
    <citation type="submission" date="2024-05" db="EMBL/GenBank/DDBJ databases">
        <title>Haplotype-resolved chromosome-level genome assembly of Huyou (Citrus changshanensis).</title>
        <authorList>
            <person name="Miao C."/>
            <person name="Chen W."/>
            <person name="Wu Y."/>
            <person name="Wang L."/>
            <person name="Zhao S."/>
            <person name="Grierson D."/>
            <person name="Xu C."/>
            <person name="Chen K."/>
        </authorList>
    </citation>
    <scope>NUCLEOTIDE SEQUENCE [LARGE SCALE GENOMIC DNA]</scope>
    <source>
        <strain evidence="5">01-14</strain>
        <tissue evidence="5">Leaf</tissue>
    </source>
</reference>
<dbReference type="Proteomes" id="UP001428341">
    <property type="component" value="Unassembled WGS sequence"/>
</dbReference>
<protein>
    <recommendedName>
        <fullName evidence="4">Ubiquitin-like protease family profile domain-containing protein</fullName>
    </recommendedName>
</protein>
<dbReference type="SUPFAM" id="SSF54001">
    <property type="entry name" value="Cysteine proteinases"/>
    <property type="match status" value="1"/>
</dbReference>
<comment type="caution">
    <text evidence="5">The sequence shown here is derived from an EMBL/GenBank/DDBJ whole genome shotgun (WGS) entry which is preliminary data.</text>
</comment>
<dbReference type="InterPro" id="IPR003653">
    <property type="entry name" value="Peptidase_C48_C"/>
</dbReference>
<dbReference type="Pfam" id="PF02902">
    <property type="entry name" value="Peptidase_C48"/>
    <property type="match status" value="1"/>
</dbReference>
<keyword evidence="6" id="KW-1185">Reference proteome</keyword>
<evidence type="ECO:0000259" key="4">
    <source>
        <dbReference type="PROSITE" id="PS50600"/>
    </source>
</evidence>
<accession>A0AAP0MTU4</accession>